<accession>A0A124GP87</accession>
<proteinExistence type="predicted"/>
<gene>
    <name evidence="1" type="ORF">ABT39_MTgene1032</name>
</gene>
<keyword evidence="1" id="KW-0496">Mitochondrion</keyword>
<protein>
    <submittedName>
        <fullName evidence="1">Uncharacterized protein</fullName>
    </submittedName>
</protein>
<dbReference type="AlphaFoldDB" id="A0A124GP87"/>
<sequence>MVSSFSHEQGSLLRTGASRSTKRYRYAGYYPSTGIEVRIEPTLFYDVYQTNTTIEKNKVFLL</sequence>
<organism evidence="1">
    <name type="scientific">Picea glauca</name>
    <name type="common">White spruce</name>
    <name type="synonym">Pinus glauca</name>
    <dbReference type="NCBI Taxonomy" id="3330"/>
    <lineage>
        <taxon>Eukaryota</taxon>
        <taxon>Viridiplantae</taxon>
        <taxon>Streptophyta</taxon>
        <taxon>Embryophyta</taxon>
        <taxon>Tracheophyta</taxon>
        <taxon>Spermatophyta</taxon>
        <taxon>Pinopsida</taxon>
        <taxon>Pinidae</taxon>
        <taxon>Conifers I</taxon>
        <taxon>Pinales</taxon>
        <taxon>Pinaceae</taxon>
        <taxon>Picea</taxon>
    </lineage>
</organism>
<geneLocation type="mitochondrion" evidence="1"/>
<evidence type="ECO:0000313" key="1">
    <source>
        <dbReference type="EMBL" id="KUM51186.1"/>
    </source>
</evidence>
<comment type="caution">
    <text evidence="1">The sequence shown here is derived from an EMBL/GenBank/DDBJ whole genome shotgun (WGS) entry which is preliminary data.</text>
</comment>
<name>A0A124GP87_PICGL</name>
<reference evidence="1" key="1">
    <citation type="journal article" date="2015" name="Genome Biol. Evol.">
        <title>Organellar Genomes of White Spruce (Picea glauca): Assembly and Annotation.</title>
        <authorList>
            <person name="Jackman S.D."/>
            <person name="Warren R.L."/>
            <person name="Gibb E.A."/>
            <person name="Vandervalk B.P."/>
            <person name="Mohamadi H."/>
            <person name="Chu J."/>
            <person name="Raymond A."/>
            <person name="Pleasance S."/>
            <person name="Coope R."/>
            <person name="Wildung M.R."/>
            <person name="Ritland C.E."/>
            <person name="Bousquet J."/>
            <person name="Jones S.J."/>
            <person name="Bohlmann J."/>
            <person name="Birol I."/>
        </authorList>
    </citation>
    <scope>NUCLEOTIDE SEQUENCE [LARGE SCALE GENOMIC DNA]</scope>
    <source>
        <tissue evidence="1">Flushing bud</tissue>
    </source>
</reference>
<dbReference type="EMBL" id="LKAM01000001">
    <property type="protein sequence ID" value="KUM51186.1"/>
    <property type="molecule type" value="Genomic_DNA"/>
</dbReference>